<keyword evidence="3" id="KW-0479">Metal-binding</keyword>
<feature type="domain" description="Sulfatase N-terminal" evidence="9">
    <location>
        <begin position="32"/>
        <end position="384"/>
    </location>
</feature>
<evidence type="ECO:0000313" key="11">
    <source>
        <dbReference type="Proteomes" id="UP000319004"/>
    </source>
</evidence>
<protein>
    <submittedName>
        <fullName evidence="10">Arylsulfatase</fullName>
        <ecNumber evidence="10">3.1.6.1</ecNumber>
    </submittedName>
</protein>
<evidence type="ECO:0000313" key="10">
    <source>
        <dbReference type="EMBL" id="QDV43772.1"/>
    </source>
</evidence>
<keyword evidence="11" id="KW-1185">Reference proteome</keyword>
<evidence type="ECO:0000256" key="4">
    <source>
        <dbReference type="ARBA" id="ARBA00022729"/>
    </source>
</evidence>
<organism evidence="10 11">
    <name type="scientific">Stieleria neptunia</name>
    <dbReference type="NCBI Taxonomy" id="2527979"/>
    <lineage>
        <taxon>Bacteria</taxon>
        <taxon>Pseudomonadati</taxon>
        <taxon>Planctomycetota</taxon>
        <taxon>Planctomycetia</taxon>
        <taxon>Pirellulales</taxon>
        <taxon>Pirellulaceae</taxon>
        <taxon>Stieleria</taxon>
    </lineage>
</organism>
<evidence type="ECO:0000256" key="2">
    <source>
        <dbReference type="ARBA" id="ARBA00008779"/>
    </source>
</evidence>
<evidence type="ECO:0000256" key="1">
    <source>
        <dbReference type="ARBA" id="ARBA00001913"/>
    </source>
</evidence>
<dbReference type="GO" id="GO:0004065">
    <property type="term" value="F:arylsulfatase activity"/>
    <property type="evidence" value="ECO:0007669"/>
    <property type="project" value="UniProtKB-EC"/>
</dbReference>
<dbReference type="EC" id="3.1.6.1" evidence="10"/>
<evidence type="ECO:0000259" key="9">
    <source>
        <dbReference type="Pfam" id="PF00884"/>
    </source>
</evidence>
<evidence type="ECO:0000256" key="5">
    <source>
        <dbReference type="ARBA" id="ARBA00022801"/>
    </source>
</evidence>
<keyword evidence="6" id="KW-0106">Calcium</keyword>
<keyword evidence="4 8" id="KW-0732">Signal</keyword>
<gene>
    <name evidence="10" type="ORF">Enr13x_36300</name>
</gene>
<dbReference type="GO" id="GO:0046872">
    <property type="term" value="F:metal ion binding"/>
    <property type="evidence" value="ECO:0007669"/>
    <property type="project" value="UniProtKB-KW"/>
</dbReference>
<feature type="region of interest" description="Disordered" evidence="7">
    <location>
        <begin position="162"/>
        <end position="188"/>
    </location>
</feature>
<dbReference type="GO" id="GO:0004423">
    <property type="term" value="F:iduronate-2-sulfatase activity"/>
    <property type="evidence" value="ECO:0007669"/>
    <property type="project" value="InterPro"/>
</dbReference>
<evidence type="ECO:0000256" key="8">
    <source>
        <dbReference type="SAM" id="SignalP"/>
    </source>
</evidence>
<dbReference type="PANTHER" id="PTHR45953">
    <property type="entry name" value="IDURONATE 2-SULFATASE"/>
    <property type="match status" value="1"/>
</dbReference>
<name>A0A518HSF5_9BACT</name>
<dbReference type="KEGG" id="snep:Enr13x_36300"/>
<dbReference type="PANTHER" id="PTHR45953:SF1">
    <property type="entry name" value="IDURONATE 2-SULFATASE"/>
    <property type="match status" value="1"/>
</dbReference>
<dbReference type="AlphaFoldDB" id="A0A518HSF5"/>
<feature type="chain" id="PRO_5022008249" evidence="8">
    <location>
        <begin position="21"/>
        <end position="489"/>
    </location>
</feature>
<evidence type="ECO:0000256" key="3">
    <source>
        <dbReference type="ARBA" id="ARBA00022723"/>
    </source>
</evidence>
<dbReference type="Pfam" id="PF00884">
    <property type="entry name" value="Sulfatase"/>
    <property type="match status" value="1"/>
</dbReference>
<comment type="cofactor">
    <cofactor evidence="1">
        <name>Ca(2+)</name>
        <dbReference type="ChEBI" id="CHEBI:29108"/>
    </cofactor>
</comment>
<evidence type="ECO:0000256" key="6">
    <source>
        <dbReference type="ARBA" id="ARBA00022837"/>
    </source>
</evidence>
<keyword evidence="5 10" id="KW-0378">Hydrolase</keyword>
<sequence precursor="true">MKRQLFSSMACLLLAFSIHANTFAKSRNDRLNVLFIISDDLTYTALSCYGNTVCQTPNIDALAASGTRFTRAYCQGTYCGPSRASFMSGFYPHATGVLGYKNPRPQIGDRATWSQHFKDNGYYAARVSKIFHMGVPGGVEDHGPGRDYNGADDALSWTERFNSPGPEWRAAGDGETLEGNPDGKKPVVGGNTFVVVEADGDDEVHSDGKTAAKACELLQLSRDQPFWLGVGFVRPHVPFVAPAAYFPPYKPYSKLNLPPKIDGDWDDIPKAGINYKTSKNMKMDVRRQKKAVGGYYASVAYMDAQVGKVLDALEASGQEDNTIVIFTSDHGYHLGEHDFWAKVSLRDESAGVPLIIRVPGKQPAVCHSFVELLDLYPTVASLCGLEIPEHVQGKDISKMLDDPEHQVREFAFSVAPMRKGFLIRGDRFAFIQYNEDASGGMELFDTDVDPQGYRNLIDEENYQDVVMRMRSTLTQKLAEVRDNDLSRDR</sequence>
<dbReference type="Gene3D" id="3.40.720.10">
    <property type="entry name" value="Alkaline Phosphatase, subunit A"/>
    <property type="match status" value="1"/>
</dbReference>
<comment type="similarity">
    <text evidence="2">Belongs to the sulfatase family.</text>
</comment>
<dbReference type="InterPro" id="IPR000917">
    <property type="entry name" value="Sulfatase_N"/>
</dbReference>
<accession>A0A518HSF5</accession>
<evidence type="ECO:0000256" key="7">
    <source>
        <dbReference type="SAM" id="MobiDB-lite"/>
    </source>
</evidence>
<dbReference type="EMBL" id="CP037423">
    <property type="protein sequence ID" value="QDV43772.1"/>
    <property type="molecule type" value="Genomic_DNA"/>
</dbReference>
<dbReference type="InterPro" id="IPR035874">
    <property type="entry name" value="IDS"/>
</dbReference>
<dbReference type="SUPFAM" id="SSF53649">
    <property type="entry name" value="Alkaline phosphatase-like"/>
    <property type="match status" value="1"/>
</dbReference>
<reference evidence="10 11" key="1">
    <citation type="submission" date="2019-03" db="EMBL/GenBank/DDBJ databases">
        <title>Deep-cultivation of Planctomycetes and their phenomic and genomic characterization uncovers novel biology.</title>
        <authorList>
            <person name="Wiegand S."/>
            <person name="Jogler M."/>
            <person name="Boedeker C."/>
            <person name="Pinto D."/>
            <person name="Vollmers J."/>
            <person name="Rivas-Marin E."/>
            <person name="Kohn T."/>
            <person name="Peeters S.H."/>
            <person name="Heuer A."/>
            <person name="Rast P."/>
            <person name="Oberbeckmann S."/>
            <person name="Bunk B."/>
            <person name="Jeske O."/>
            <person name="Meyerdierks A."/>
            <person name="Storesund J.E."/>
            <person name="Kallscheuer N."/>
            <person name="Luecker S."/>
            <person name="Lage O.M."/>
            <person name="Pohl T."/>
            <person name="Merkel B.J."/>
            <person name="Hornburger P."/>
            <person name="Mueller R.-W."/>
            <person name="Bruemmer F."/>
            <person name="Labrenz M."/>
            <person name="Spormann A.M."/>
            <person name="Op den Camp H."/>
            <person name="Overmann J."/>
            <person name="Amann R."/>
            <person name="Jetten M.S.M."/>
            <person name="Mascher T."/>
            <person name="Medema M.H."/>
            <person name="Devos D.P."/>
            <person name="Kaster A.-K."/>
            <person name="Ovreas L."/>
            <person name="Rohde M."/>
            <person name="Galperin M.Y."/>
            <person name="Jogler C."/>
        </authorList>
    </citation>
    <scope>NUCLEOTIDE SEQUENCE [LARGE SCALE GENOMIC DNA]</scope>
    <source>
        <strain evidence="10 11">Enr13</strain>
    </source>
</reference>
<dbReference type="OrthoDB" id="9782218at2"/>
<dbReference type="Proteomes" id="UP000319004">
    <property type="component" value="Chromosome"/>
</dbReference>
<dbReference type="InterPro" id="IPR017850">
    <property type="entry name" value="Alkaline_phosphatase_core_sf"/>
</dbReference>
<proteinExistence type="inferred from homology"/>
<dbReference type="CDD" id="cd16030">
    <property type="entry name" value="iduronate-2-sulfatase"/>
    <property type="match status" value="1"/>
</dbReference>
<dbReference type="GO" id="GO:0005737">
    <property type="term" value="C:cytoplasm"/>
    <property type="evidence" value="ECO:0007669"/>
    <property type="project" value="TreeGrafter"/>
</dbReference>
<feature type="signal peptide" evidence="8">
    <location>
        <begin position="1"/>
        <end position="20"/>
    </location>
</feature>